<dbReference type="InterPro" id="IPR007523">
    <property type="entry name" value="NDUFAF3/AAMDC"/>
</dbReference>
<dbReference type="InterPro" id="IPR036748">
    <property type="entry name" value="MTH938-like_sf"/>
</dbReference>
<sequence>MAMAPIDFDGAVPIDGYGPGFVRLGGQVYRGAMLILGGQVLPWGGLDDSKAVAALAGRADLLLIGLGGEIGRAPPALLDAAEAAGLRTEVMVTPSAARSYNVLLSEGRRVAAALIPV</sequence>
<reference evidence="2" key="1">
    <citation type="submission" date="2018-07" db="EMBL/GenBank/DDBJ databases">
        <title>Genome sequencing of Paracoccus sp. SC2-6.</title>
        <authorList>
            <person name="Heo J."/>
            <person name="Kim S.-J."/>
            <person name="Kwon S.-W."/>
        </authorList>
    </citation>
    <scope>NUCLEOTIDE SEQUENCE [LARGE SCALE GENOMIC DNA]</scope>
    <source>
        <strain evidence="2">SC2-6</strain>
    </source>
</reference>
<dbReference type="CDD" id="cd00248">
    <property type="entry name" value="Mth938-like"/>
    <property type="match status" value="1"/>
</dbReference>
<dbReference type="SUPFAM" id="SSF64076">
    <property type="entry name" value="MTH938-like"/>
    <property type="match status" value="1"/>
</dbReference>
<dbReference type="Proteomes" id="UP000252023">
    <property type="component" value="Chromosome"/>
</dbReference>
<dbReference type="AlphaFoldDB" id="A0A344PJK5"/>
<accession>A0A344PJK5</accession>
<keyword evidence="2" id="KW-1185">Reference proteome</keyword>
<dbReference type="PANTHER" id="PTHR21192:SF2">
    <property type="entry name" value="NADH DEHYDROGENASE [UBIQUINONE] 1 ALPHA SUBCOMPLEX ASSEMBLY FACTOR 3"/>
    <property type="match status" value="1"/>
</dbReference>
<dbReference type="KEGG" id="pars:DRW48_07530"/>
<evidence type="ECO:0000313" key="2">
    <source>
        <dbReference type="Proteomes" id="UP000252023"/>
    </source>
</evidence>
<protein>
    <recommendedName>
        <fullName evidence="3">Mth938-like domain-containing protein</fullName>
    </recommendedName>
</protein>
<gene>
    <name evidence="1" type="ORF">DRW48_07530</name>
</gene>
<dbReference type="EMBL" id="CP030918">
    <property type="protein sequence ID" value="AXC49560.1"/>
    <property type="molecule type" value="Genomic_DNA"/>
</dbReference>
<dbReference type="RefSeq" id="WP_114075875.1">
    <property type="nucleotide sequence ID" value="NZ_CP030918.1"/>
</dbReference>
<organism evidence="1 2">
    <name type="scientific">Paracoccus suum</name>
    <dbReference type="NCBI Taxonomy" id="2259340"/>
    <lineage>
        <taxon>Bacteria</taxon>
        <taxon>Pseudomonadati</taxon>
        <taxon>Pseudomonadota</taxon>
        <taxon>Alphaproteobacteria</taxon>
        <taxon>Rhodobacterales</taxon>
        <taxon>Paracoccaceae</taxon>
        <taxon>Paracoccus</taxon>
    </lineage>
</organism>
<proteinExistence type="predicted"/>
<name>A0A344PJK5_9RHOB</name>
<evidence type="ECO:0000313" key="1">
    <source>
        <dbReference type="EMBL" id="AXC49560.1"/>
    </source>
</evidence>
<evidence type="ECO:0008006" key="3">
    <source>
        <dbReference type="Google" id="ProtNLM"/>
    </source>
</evidence>
<dbReference type="Pfam" id="PF04430">
    <property type="entry name" value="DUF498"/>
    <property type="match status" value="1"/>
</dbReference>
<dbReference type="OrthoDB" id="7351393at2"/>
<dbReference type="PANTHER" id="PTHR21192">
    <property type="entry name" value="NUCLEAR PROTEIN E3-3"/>
    <property type="match status" value="1"/>
</dbReference>
<dbReference type="Gene3D" id="3.40.1230.10">
    <property type="entry name" value="MTH938-like"/>
    <property type="match status" value="1"/>
</dbReference>